<dbReference type="Gene3D" id="3.10.50.40">
    <property type="match status" value="1"/>
</dbReference>
<dbReference type="PROSITE" id="PS51257">
    <property type="entry name" value="PROKAR_LIPOPROTEIN"/>
    <property type="match status" value="1"/>
</dbReference>
<reference evidence="1" key="1">
    <citation type="submission" date="2020-03" db="EMBL/GenBank/DDBJ databases">
        <title>Psychroflexus Maritimus sp. nov., isolate from marine sediment.</title>
        <authorList>
            <person name="Zhong Y.-L."/>
        </authorList>
    </citation>
    <scope>NUCLEOTIDE SEQUENCE</scope>
    <source>
        <strain evidence="1">C1</strain>
    </source>
</reference>
<dbReference type="GO" id="GO:0003755">
    <property type="term" value="F:peptidyl-prolyl cis-trans isomerase activity"/>
    <property type="evidence" value="ECO:0007669"/>
    <property type="project" value="InterPro"/>
</dbReference>
<accession>A0A967ADV3</accession>
<gene>
    <name evidence="1" type="ORF">G7034_00070</name>
</gene>
<evidence type="ECO:0000313" key="2">
    <source>
        <dbReference type="Proteomes" id="UP000643701"/>
    </source>
</evidence>
<dbReference type="Gene3D" id="1.10.4030.10">
    <property type="entry name" value="Porin chaperone SurA, peptide-binding domain"/>
    <property type="match status" value="1"/>
</dbReference>
<keyword evidence="2" id="KW-1185">Reference proteome</keyword>
<sequence length="284" mass="34025">MNKNTYIVLTTIFLLLQSCTFLERNNEKKPLAKVGSNFLYEEDLPKEKLGQLSDSTLFVNKYIDEWALKEILMEKARFNLPSLEQEKFDQLIQNYKYELYIKAYKDALLANRLTEYKPKEQEIKSYYEAHKETFRLNENLLKLRFIELSSNLFNTDEIKKAFFSFQTEDQIFLEQRSLEFKNYSLNDSLWVKEIDVLKQFNEKAKRISPNELALQNKLIIEDSLGYLFIKIEDRKKIKEQAPINYVKPTIEQILLNKKKIELEKKIDKEVLEYAIETNEYQKFN</sequence>
<comment type="caution">
    <text evidence="1">The sequence shown here is derived from an EMBL/GenBank/DDBJ whole genome shotgun (WGS) entry which is preliminary data.</text>
</comment>
<name>A0A967ADV3_9FLAO</name>
<protein>
    <submittedName>
        <fullName evidence="1">Peptidyl-prolyl cis-trans isomerase</fullName>
    </submittedName>
</protein>
<dbReference type="AlphaFoldDB" id="A0A967ADV3"/>
<dbReference type="EMBL" id="JAANAS010000001">
    <property type="protein sequence ID" value="NGZ88651.1"/>
    <property type="molecule type" value="Genomic_DNA"/>
</dbReference>
<dbReference type="Proteomes" id="UP000643701">
    <property type="component" value="Unassembled WGS sequence"/>
</dbReference>
<proteinExistence type="predicted"/>
<keyword evidence="1" id="KW-0413">Isomerase</keyword>
<evidence type="ECO:0000313" key="1">
    <source>
        <dbReference type="EMBL" id="NGZ88651.1"/>
    </source>
</evidence>
<organism evidence="1 2">
    <name type="scientific">Psychroflexus maritimus</name>
    <dbReference type="NCBI Taxonomy" id="2714865"/>
    <lineage>
        <taxon>Bacteria</taxon>
        <taxon>Pseudomonadati</taxon>
        <taxon>Bacteroidota</taxon>
        <taxon>Flavobacteriia</taxon>
        <taxon>Flavobacteriales</taxon>
        <taxon>Flavobacteriaceae</taxon>
        <taxon>Psychroflexus</taxon>
    </lineage>
</organism>
<dbReference type="InterPro" id="IPR046357">
    <property type="entry name" value="PPIase_dom_sf"/>
</dbReference>
<dbReference type="RefSeq" id="WP_166398921.1">
    <property type="nucleotide sequence ID" value="NZ_JAANAS010000001.1"/>
</dbReference>